<keyword evidence="1" id="KW-0812">Transmembrane</keyword>
<evidence type="ECO:0000313" key="3">
    <source>
        <dbReference type="Proteomes" id="UP000185511"/>
    </source>
</evidence>
<feature type="transmembrane region" description="Helical" evidence="1">
    <location>
        <begin position="154"/>
        <end position="176"/>
    </location>
</feature>
<protein>
    <submittedName>
        <fullName evidence="2">TspO and MBR-related protein</fullName>
    </submittedName>
</protein>
<name>A0AAC9LIA3_9PSEU</name>
<gene>
    <name evidence="2" type="ORF">UA74_24130</name>
</gene>
<dbReference type="InterPro" id="IPR038330">
    <property type="entry name" value="TspO/MBR-related_sf"/>
</dbReference>
<proteinExistence type="predicted"/>
<dbReference type="PANTHER" id="PTHR33802:SF1">
    <property type="entry name" value="XK-RELATED PROTEIN"/>
    <property type="match status" value="1"/>
</dbReference>
<feature type="transmembrane region" description="Helical" evidence="1">
    <location>
        <begin position="24"/>
        <end position="45"/>
    </location>
</feature>
<feature type="transmembrane region" description="Helical" evidence="1">
    <location>
        <begin position="208"/>
        <end position="232"/>
    </location>
</feature>
<feature type="transmembrane region" description="Helical" evidence="1">
    <location>
        <begin position="238"/>
        <end position="258"/>
    </location>
</feature>
<dbReference type="EMBL" id="CP016076">
    <property type="protein sequence ID" value="APU16844.1"/>
    <property type="molecule type" value="Genomic_DNA"/>
</dbReference>
<evidence type="ECO:0000256" key="1">
    <source>
        <dbReference type="SAM" id="Phobius"/>
    </source>
</evidence>
<keyword evidence="3" id="KW-1185">Reference proteome</keyword>
<keyword evidence="1" id="KW-0472">Membrane</keyword>
<organism evidence="2 3">
    <name type="scientific">Actinoalloteichus fjordicus</name>
    <dbReference type="NCBI Taxonomy" id="1612552"/>
    <lineage>
        <taxon>Bacteria</taxon>
        <taxon>Bacillati</taxon>
        <taxon>Actinomycetota</taxon>
        <taxon>Actinomycetes</taxon>
        <taxon>Pseudonocardiales</taxon>
        <taxon>Pseudonocardiaceae</taxon>
        <taxon>Actinoalloteichus</taxon>
    </lineage>
</organism>
<sequence length="273" mass="28251">MSETSTTDVTDGAAPRPADSVRSVALLIAMVAQVAAGAVGGIGVWGEQIGTVANSYPTPLLPGGGAFAIWSLIYVSTLALAVRAALPAQRGRRVYRRAGWWLVAAGVLNAGWVLVFGQRWIAFAEVVIVALLICLIMAWVRLTETPARDWGDRLLLYTPVTFYAGWVTMATVVGAATTVTALGLRLSAGLTASVAVAAVLATTAVVTLVVINAFAVFGFVASVTWALAWIVLTTSTGLVAVAALVGIVVTLSAVAVRYKGSAAAGRRLRIGWG</sequence>
<evidence type="ECO:0000313" key="2">
    <source>
        <dbReference type="EMBL" id="APU16844.1"/>
    </source>
</evidence>
<reference evidence="3" key="1">
    <citation type="submission" date="2016-06" db="EMBL/GenBank/DDBJ databases">
        <title>Complete genome sequence of Actinoalloteichus fjordicus DSM 46855 (=ADI127-17), type strain of the new species Actinoalloteichus fjordicus.</title>
        <authorList>
            <person name="Ruckert C."/>
            <person name="Nouioui I."/>
            <person name="Willmese J."/>
            <person name="van Wezel G."/>
            <person name="Klenk H.-P."/>
            <person name="Kalinowski J."/>
            <person name="Zotchev S.B."/>
        </authorList>
    </citation>
    <scope>NUCLEOTIDE SEQUENCE [LARGE SCALE GENOMIC DNA]</scope>
    <source>
        <strain evidence="3">ADI127-7</strain>
    </source>
</reference>
<feature type="transmembrane region" description="Helical" evidence="1">
    <location>
        <begin position="65"/>
        <end position="86"/>
    </location>
</feature>
<keyword evidence="1" id="KW-1133">Transmembrane helix</keyword>
<dbReference type="PANTHER" id="PTHR33802">
    <property type="entry name" value="SI:CH211-161H7.5-RELATED"/>
    <property type="match status" value="1"/>
</dbReference>
<dbReference type="Gene3D" id="1.20.1260.100">
    <property type="entry name" value="TspO/MBR protein"/>
    <property type="match status" value="1"/>
</dbReference>
<feature type="transmembrane region" description="Helical" evidence="1">
    <location>
        <begin position="98"/>
        <end position="115"/>
    </location>
</feature>
<dbReference type="Proteomes" id="UP000185511">
    <property type="component" value="Chromosome"/>
</dbReference>
<accession>A0AAC9LIA3</accession>
<dbReference type="KEGG" id="acad:UA74_24130"/>
<feature type="transmembrane region" description="Helical" evidence="1">
    <location>
        <begin position="121"/>
        <end position="142"/>
    </location>
</feature>
<feature type="transmembrane region" description="Helical" evidence="1">
    <location>
        <begin position="182"/>
        <end position="201"/>
    </location>
</feature>
<dbReference type="AlphaFoldDB" id="A0AAC9LIA3"/>